<dbReference type="EMBL" id="BAABJM010000002">
    <property type="protein sequence ID" value="GAA5051382.1"/>
    <property type="molecule type" value="Genomic_DNA"/>
</dbReference>
<dbReference type="SUPFAM" id="SSF51556">
    <property type="entry name" value="Metallo-dependent hydrolases"/>
    <property type="match status" value="1"/>
</dbReference>
<feature type="domain" description="Amidohydrolase-related" evidence="1">
    <location>
        <begin position="23"/>
        <end position="288"/>
    </location>
</feature>
<dbReference type="Gene3D" id="3.20.20.140">
    <property type="entry name" value="Metal-dependent hydrolases"/>
    <property type="match status" value="1"/>
</dbReference>
<protein>
    <submittedName>
        <fullName evidence="2">Amidohydrolase family protein</fullName>
    </submittedName>
</protein>
<comment type="caution">
    <text evidence="2">The sequence shown here is derived from an EMBL/GenBank/DDBJ whole genome shotgun (WGS) entry which is preliminary data.</text>
</comment>
<keyword evidence="3" id="KW-1185">Reference proteome</keyword>
<proteinExistence type="predicted"/>
<evidence type="ECO:0000313" key="2">
    <source>
        <dbReference type="EMBL" id="GAA5051382.1"/>
    </source>
</evidence>
<evidence type="ECO:0000259" key="1">
    <source>
        <dbReference type="Pfam" id="PF04909"/>
    </source>
</evidence>
<dbReference type="InterPro" id="IPR032466">
    <property type="entry name" value="Metal_Hydrolase"/>
</dbReference>
<sequence length="299" mass="33715">MHDYALFDPDTRAPEYPVPRGACDSQVHIFGDSQRFPTKPDAAYVVHQATVQAMLDMHKKLGIDRGVIVQSTAYGADHGALLEALRIAGPEYRGCGVVNDSVSDVELAAMHEAGVRGARFNFHPKLKNRMPSPEDVIRTARRVLPLGWHLKLHMNGLDPRTVTPLLDGIETPVVIDHMGPLQYEHGTDDPYFRHLLELLERGNWWIMLSNGDRRSVAGYPWDDARTYAAEYIRHAPDRVLWATDWPHPLHAGPIPNDGDLLDLLARYAPDERMRARILVDNPVELFGFATVNRGDDDRR</sequence>
<dbReference type="RefSeq" id="WP_345495217.1">
    <property type="nucleotide sequence ID" value="NZ_BAABJM010000002.1"/>
</dbReference>
<evidence type="ECO:0000313" key="3">
    <source>
        <dbReference type="Proteomes" id="UP001500603"/>
    </source>
</evidence>
<dbReference type="PANTHER" id="PTHR35563">
    <property type="entry name" value="BARREL METAL-DEPENDENT HYDROLASE, PUTATIVE (AFU_ORTHOLOGUE AFUA_1G16240)-RELATED"/>
    <property type="match status" value="1"/>
</dbReference>
<dbReference type="Proteomes" id="UP001500603">
    <property type="component" value="Unassembled WGS sequence"/>
</dbReference>
<dbReference type="Pfam" id="PF04909">
    <property type="entry name" value="Amidohydro_2"/>
    <property type="match status" value="1"/>
</dbReference>
<name>A0ABP9K809_9NOCA</name>
<dbReference type="InterPro" id="IPR052358">
    <property type="entry name" value="Aro_Compnd_Degr_Hydrolases"/>
</dbReference>
<reference evidence="3" key="1">
    <citation type="journal article" date="2019" name="Int. J. Syst. Evol. Microbiol.">
        <title>The Global Catalogue of Microorganisms (GCM) 10K type strain sequencing project: providing services to taxonomists for standard genome sequencing and annotation.</title>
        <authorList>
            <consortium name="The Broad Institute Genomics Platform"/>
            <consortium name="The Broad Institute Genome Sequencing Center for Infectious Disease"/>
            <person name="Wu L."/>
            <person name="Ma J."/>
        </authorList>
    </citation>
    <scope>NUCLEOTIDE SEQUENCE [LARGE SCALE GENOMIC DNA]</scope>
    <source>
        <strain evidence="3">JCM 18298</strain>
    </source>
</reference>
<accession>A0ABP9K809</accession>
<dbReference type="InterPro" id="IPR006680">
    <property type="entry name" value="Amidohydro-rel"/>
</dbReference>
<organism evidence="2 3">
    <name type="scientific">Nocardia callitridis</name>
    <dbReference type="NCBI Taxonomy" id="648753"/>
    <lineage>
        <taxon>Bacteria</taxon>
        <taxon>Bacillati</taxon>
        <taxon>Actinomycetota</taxon>
        <taxon>Actinomycetes</taxon>
        <taxon>Mycobacteriales</taxon>
        <taxon>Nocardiaceae</taxon>
        <taxon>Nocardia</taxon>
    </lineage>
</organism>
<dbReference type="PANTHER" id="PTHR35563:SF2">
    <property type="entry name" value="BARREL METAL-DEPENDENT HYDROLASE, PUTATIVE (AFU_ORTHOLOGUE AFUA_1G16240)-RELATED"/>
    <property type="match status" value="1"/>
</dbReference>
<gene>
    <name evidence="2" type="ORF">GCM10023318_22700</name>
</gene>